<evidence type="ECO:0000256" key="7">
    <source>
        <dbReference type="ARBA" id="ARBA00022771"/>
    </source>
</evidence>
<evidence type="ECO:0000256" key="8">
    <source>
        <dbReference type="ARBA" id="ARBA00022833"/>
    </source>
</evidence>
<dbReference type="GO" id="GO:0000428">
    <property type="term" value="C:DNA-directed RNA polymerase complex"/>
    <property type="evidence" value="ECO:0007669"/>
    <property type="project" value="UniProtKB-KW"/>
</dbReference>
<dbReference type="Pfam" id="PF08278">
    <property type="entry name" value="DnaG_DnaB_bind"/>
    <property type="match status" value="1"/>
</dbReference>
<dbReference type="Proteomes" id="UP000578252">
    <property type="component" value="Unassembled WGS sequence"/>
</dbReference>
<evidence type="ECO:0000256" key="3">
    <source>
        <dbReference type="ARBA" id="ARBA00022679"/>
    </source>
</evidence>
<evidence type="ECO:0000256" key="1">
    <source>
        <dbReference type="ARBA" id="ARBA00022478"/>
    </source>
</evidence>
<dbReference type="RefSeq" id="WP_169772181.1">
    <property type="nucleotide sequence ID" value="NZ_JABCUR010000007.1"/>
</dbReference>
<evidence type="ECO:0000256" key="14">
    <source>
        <dbReference type="PIRSR" id="PIRSR002811-1"/>
    </source>
</evidence>
<dbReference type="NCBIfam" id="TIGR01391">
    <property type="entry name" value="dnaG"/>
    <property type="match status" value="1"/>
</dbReference>
<evidence type="ECO:0000256" key="12">
    <source>
        <dbReference type="HAMAP-Rule" id="MF_00974"/>
    </source>
</evidence>
<dbReference type="AlphaFoldDB" id="A0A7Y0U227"/>
<comment type="caution">
    <text evidence="16">The sequence shown here is derived from an EMBL/GenBank/DDBJ whole genome shotgun (WGS) entry which is preliminary data.</text>
</comment>
<keyword evidence="8 12" id="KW-0862">Zinc</keyword>
<keyword evidence="6 12" id="KW-0479">Metal-binding</keyword>
<keyword evidence="4 12" id="KW-0548">Nucleotidyltransferase</keyword>
<keyword evidence="11 12" id="KW-0804">Transcription</keyword>
<dbReference type="PROSITE" id="PS50880">
    <property type="entry name" value="TOPRIM"/>
    <property type="match status" value="1"/>
</dbReference>
<evidence type="ECO:0000256" key="2">
    <source>
        <dbReference type="ARBA" id="ARBA00022515"/>
    </source>
</evidence>
<dbReference type="InterPro" id="IPR013264">
    <property type="entry name" value="DNAG_N"/>
</dbReference>
<evidence type="ECO:0000256" key="5">
    <source>
        <dbReference type="ARBA" id="ARBA00022705"/>
    </source>
</evidence>
<keyword evidence="5 12" id="KW-0235">DNA replication</keyword>
<dbReference type="InterPro" id="IPR036977">
    <property type="entry name" value="DNA_primase_Znf_CHC2"/>
</dbReference>
<organism evidence="16 17">
    <name type="scientific">Mobiluncus mulieris</name>
    <dbReference type="NCBI Taxonomy" id="2052"/>
    <lineage>
        <taxon>Bacteria</taxon>
        <taxon>Bacillati</taxon>
        <taxon>Actinomycetota</taxon>
        <taxon>Actinomycetes</taxon>
        <taxon>Actinomycetales</taxon>
        <taxon>Actinomycetaceae</taxon>
        <taxon>Mobiluncus</taxon>
    </lineage>
</organism>
<feature type="domain" description="Toprim" evidence="15">
    <location>
        <begin position="264"/>
        <end position="365"/>
    </location>
</feature>
<protein>
    <recommendedName>
        <fullName evidence="12 13">DNA primase</fullName>
        <ecNumber evidence="12">2.7.7.101</ecNumber>
    </recommendedName>
</protein>
<dbReference type="SMART" id="SM00400">
    <property type="entry name" value="ZnF_CHCC"/>
    <property type="match status" value="1"/>
</dbReference>
<evidence type="ECO:0000256" key="9">
    <source>
        <dbReference type="ARBA" id="ARBA00022842"/>
    </source>
</evidence>
<dbReference type="SUPFAM" id="SSF56731">
    <property type="entry name" value="DNA primase core"/>
    <property type="match status" value="1"/>
</dbReference>
<dbReference type="Pfam" id="PF10410">
    <property type="entry name" value="DnaB_bind"/>
    <property type="match status" value="1"/>
</dbReference>
<dbReference type="HAMAP" id="MF_00974">
    <property type="entry name" value="DNA_primase_DnaG"/>
    <property type="match status" value="1"/>
</dbReference>
<dbReference type="InterPro" id="IPR006171">
    <property type="entry name" value="TOPRIM_dom"/>
</dbReference>
<keyword evidence="10 12" id="KW-0238">DNA-binding</keyword>
<dbReference type="EMBL" id="JABCUR010000007">
    <property type="protein sequence ID" value="NMW65520.1"/>
    <property type="molecule type" value="Genomic_DNA"/>
</dbReference>
<dbReference type="InterPro" id="IPR019475">
    <property type="entry name" value="DNA_primase_DnaB-bd"/>
</dbReference>
<name>A0A7Y0U227_9ACTO</name>
<feature type="zinc finger region" description="CHC2-type" evidence="12 14">
    <location>
        <begin position="41"/>
        <end position="65"/>
    </location>
</feature>
<comment type="cofactor">
    <cofactor evidence="12 13 14">
        <name>Zn(2+)</name>
        <dbReference type="ChEBI" id="CHEBI:29105"/>
    </cofactor>
    <text evidence="12 13 14">Binds 1 zinc ion per monomer.</text>
</comment>
<dbReference type="InterPro" id="IPR030846">
    <property type="entry name" value="DnaG_bac"/>
</dbReference>
<dbReference type="Pfam" id="PF01807">
    <property type="entry name" value="Zn_ribbon_DnaG"/>
    <property type="match status" value="1"/>
</dbReference>
<keyword evidence="9" id="KW-0460">Magnesium</keyword>
<dbReference type="InterPro" id="IPR002694">
    <property type="entry name" value="Znf_CHC2"/>
</dbReference>
<dbReference type="CDD" id="cd03364">
    <property type="entry name" value="TOPRIM_DnaG_primases"/>
    <property type="match status" value="1"/>
</dbReference>
<dbReference type="Gene3D" id="3.90.980.10">
    <property type="entry name" value="DNA primase, catalytic core, N-terminal domain"/>
    <property type="match status" value="1"/>
</dbReference>
<comment type="function">
    <text evidence="12 13">RNA polymerase that catalyzes the synthesis of short RNA molecules used as primers for DNA polymerase during DNA replication.</text>
</comment>
<keyword evidence="2 12" id="KW-0639">Primosome</keyword>
<dbReference type="PIRSF" id="PIRSF002811">
    <property type="entry name" value="DnaG"/>
    <property type="match status" value="1"/>
</dbReference>
<dbReference type="InterPro" id="IPR034151">
    <property type="entry name" value="TOPRIM_DnaG_bac"/>
</dbReference>
<evidence type="ECO:0000313" key="16">
    <source>
        <dbReference type="EMBL" id="NMW65520.1"/>
    </source>
</evidence>
<dbReference type="Gene3D" id="3.90.580.10">
    <property type="entry name" value="Zinc finger, CHC2-type domain"/>
    <property type="match status" value="1"/>
</dbReference>
<proteinExistence type="inferred from homology"/>
<dbReference type="InterPro" id="IPR013173">
    <property type="entry name" value="DNA_primase_DnaG_DnaB-bd_dom"/>
</dbReference>
<dbReference type="GO" id="GO:0006269">
    <property type="term" value="P:DNA replication, synthesis of primer"/>
    <property type="evidence" value="ECO:0007669"/>
    <property type="project" value="UniProtKB-UniRule"/>
</dbReference>
<reference evidence="16 17" key="1">
    <citation type="submission" date="2020-04" db="EMBL/GenBank/DDBJ databases">
        <title>Antimicrobial susceptibility and clonality of vaginal-derived multi-drug resistant Mobiluncus isolates in China.</title>
        <authorList>
            <person name="Zhang X."/>
        </authorList>
    </citation>
    <scope>NUCLEOTIDE SEQUENCE [LARGE SCALE GENOMIC DNA]</scope>
    <source>
        <strain evidence="16 17">13</strain>
    </source>
</reference>
<dbReference type="GO" id="GO:0003899">
    <property type="term" value="F:DNA-directed RNA polymerase activity"/>
    <property type="evidence" value="ECO:0007669"/>
    <property type="project" value="UniProtKB-UniRule"/>
</dbReference>
<gene>
    <name evidence="12" type="primary">dnaG</name>
    <name evidence="16" type="ORF">HHJ78_08315</name>
</gene>
<dbReference type="PANTHER" id="PTHR30313:SF2">
    <property type="entry name" value="DNA PRIMASE"/>
    <property type="match status" value="1"/>
</dbReference>
<dbReference type="SUPFAM" id="SSF57783">
    <property type="entry name" value="Zinc beta-ribbon"/>
    <property type="match status" value="1"/>
</dbReference>
<sequence>MASKIDPDDIQKVREAIPIEQIVGDYVTLQRGGVNSMKGLCPFHDEKTPSFHVTLGANLWHCFGCGEGGDLIDFVQRIEGLAFLETIEFLANKAGIVLHYVEGGEAGSTRVEPGTRQRLLECNRVAQDFFTAQLLSPEAETARAFVEGRAFTSEDAARFGMGYAPKGWANLLGHLRDSGFTDAEITTVGLAKMGSRGLYDVFRDRVTWPIRDTTGAVLGFGARRLDDSDPENPKYINTPESPIYHKSSVLYGLDLARKTIGEQRRCVIVEGYTDVMAAHLSGVTCAVATCGTAFTGEHARIVRRLIGRPADGASSLRMPDGSAPRGGEVIFTFDGDAAGQKAALKAFRTDQDFAAQSFVAVAGEGLDPCDLRMRRGPGAVRDLVDSRRPLFEFVLKTIIGGFDLDNSEGRVAALRAAAPIAAEIRDRALRQEYVSRLAGWLGVNSREAWETVNAAGQWLRSRSQAARGAGLSRGSGGSNGYGGGSVGGGFISREGNPGGTGNAPALLPVMPPVRLDPGVDTDPVWRLERDALVAALHFPALTGETHFDLLSSQGFTQPTLRAIFEVILAAGGVAEYARLQTEAAASGTSDPPRAALNRWAAAVKSQAGSALGGVVTDLATRPVPVRSEDEAAPWIHEVMDALERLYLNREMAGLRAKLNRLDAGEEKNAVFAQLMELETQVRALSPEY</sequence>
<keyword evidence="1 12" id="KW-0240">DNA-directed RNA polymerase</keyword>
<dbReference type="EC" id="2.7.7.101" evidence="12"/>
<dbReference type="SMART" id="SM00493">
    <property type="entry name" value="TOPRIM"/>
    <property type="match status" value="1"/>
</dbReference>
<evidence type="ECO:0000259" key="15">
    <source>
        <dbReference type="PROSITE" id="PS50880"/>
    </source>
</evidence>
<dbReference type="InterPro" id="IPR006295">
    <property type="entry name" value="DNA_primase_DnaG"/>
</dbReference>
<keyword evidence="3 12" id="KW-0808">Transferase</keyword>
<dbReference type="GO" id="GO:0008270">
    <property type="term" value="F:zinc ion binding"/>
    <property type="evidence" value="ECO:0007669"/>
    <property type="project" value="UniProtKB-UniRule"/>
</dbReference>
<comment type="similarity">
    <text evidence="12 13">Belongs to the DnaG primase family.</text>
</comment>
<comment type="subunit">
    <text evidence="12">Monomer. Interacts with DnaB.</text>
</comment>
<dbReference type="InterPro" id="IPR037068">
    <property type="entry name" value="DNA_primase_core_N_sf"/>
</dbReference>
<dbReference type="GO" id="GO:0005737">
    <property type="term" value="C:cytoplasm"/>
    <property type="evidence" value="ECO:0007669"/>
    <property type="project" value="TreeGrafter"/>
</dbReference>
<dbReference type="Pfam" id="PF13662">
    <property type="entry name" value="Toprim_4"/>
    <property type="match status" value="1"/>
</dbReference>
<comment type="domain">
    <text evidence="12">Contains an N-terminal zinc-binding domain, a central core domain that contains the primase activity, and a C-terminal DnaB-binding domain.</text>
</comment>
<dbReference type="Pfam" id="PF08275">
    <property type="entry name" value="DNAG_N"/>
    <property type="match status" value="1"/>
</dbReference>
<evidence type="ECO:0000256" key="6">
    <source>
        <dbReference type="ARBA" id="ARBA00022723"/>
    </source>
</evidence>
<dbReference type="PANTHER" id="PTHR30313">
    <property type="entry name" value="DNA PRIMASE"/>
    <property type="match status" value="1"/>
</dbReference>
<comment type="catalytic activity">
    <reaction evidence="12">
        <text>ssDNA + n NTP = ssDNA/pppN(pN)n-1 hybrid + (n-1) diphosphate.</text>
        <dbReference type="EC" id="2.7.7.101"/>
    </reaction>
</comment>
<evidence type="ECO:0000256" key="4">
    <source>
        <dbReference type="ARBA" id="ARBA00022695"/>
    </source>
</evidence>
<evidence type="ECO:0000313" key="17">
    <source>
        <dbReference type="Proteomes" id="UP000578252"/>
    </source>
</evidence>
<dbReference type="GO" id="GO:1990077">
    <property type="term" value="C:primosome complex"/>
    <property type="evidence" value="ECO:0007669"/>
    <property type="project" value="UniProtKB-KW"/>
</dbReference>
<evidence type="ECO:0000256" key="11">
    <source>
        <dbReference type="ARBA" id="ARBA00023163"/>
    </source>
</evidence>
<dbReference type="GO" id="GO:0003677">
    <property type="term" value="F:DNA binding"/>
    <property type="evidence" value="ECO:0007669"/>
    <property type="project" value="UniProtKB-KW"/>
</dbReference>
<dbReference type="FunFam" id="3.90.580.10:FF:000001">
    <property type="entry name" value="DNA primase"/>
    <property type="match status" value="1"/>
</dbReference>
<keyword evidence="7 12" id="KW-0863">Zinc-finger</keyword>
<evidence type="ECO:0000256" key="10">
    <source>
        <dbReference type="ARBA" id="ARBA00023125"/>
    </source>
</evidence>
<accession>A0A7Y0U227</accession>
<evidence type="ECO:0000256" key="13">
    <source>
        <dbReference type="PIRNR" id="PIRNR002811"/>
    </source>
</evidence>
<dbReference type="InterPro" id="IPR050219">
    <property type="entry name" value="DnaG_primase"/>
</dbReference>
<dbReference type="Gene3D" id="3.40.1360.10">
    <property type="match status" value="1"/>
</dbReference>